<comment type="caution">
    <text evidence="6">The sequence shown here is derived from an EMBL/GenBank/DDBJ whole genome shotgun (WGS) entry which is preliminary data.</text>
</comment>
<dbReference type="Pfam" id="PF23598">
    <property type="entry name" value="LRR_14"/>
    <property type="match status" value="1"/>
</dbReference>
<dbReference type="InterPro" id="IPR036388">
    <property type="entry name" value="WH-like_DNA-bd_sf"/>
</dbReference>
<accession>A0AAN9SDU7</accession>
<dbReference type="PANTHER" id="PTHR47186">
    <property type="entry name" value="LEUCINE-RICH REPEAT-CONTAINING PROTEIN 57"/>
    <property type="match status" value="1"/>
</dbReference>
<evidence type="ECO:0000313" key="6">
    <source>
        <dbReference type="EMBL" id="KAK7394788.1"/>
    </source>
</evidence>
<evidence type="ECO:0008006" key="8">
    <source>
        <dbReference type="Google" id="ProtNLM"/>
    </source>
</evidence>
<dbReference type="GO" id="GO:0006952">
    <property type="term" value="P:defense response"/>
    <property type="evidence" value="ECO:0007669"/>
    <property type="project" value="UniProtKB-KW"/>
</dbReference>
<dbReference type="PANTHER" id="PTHR47186:SF45">
    <property type="entry name" value="DISEASE RESISTANCE RPP13-LIKE PROTEIN 1"/>
    <property type="match status" value="1"/>
</dbReference>
<feature type="domain" description="Disease resistance protein winged helix" evidence="4">
    <location>
        <begin position="152"/>
        <end position="218"/>
    </location>
</feature>
<dbReference type="AlphaFoldDB" id="A0AAN9SDU7"/>
<evidence type="ECO:0000259" key="5">
    <source>
        <dbReference type="Pfam" id="PF23598"/>
    </source>
</evidence>
<dbReference type="Gene3D" id="1.10.10.10">
    <property type="entry name" value="Winged helix-like DNA-binding domain superfamily/Winged helix DNA-binding domain"/>
    <property type="match status" value="1"/>
</dbReference>
<reference evidence="6 7" key="1">
    <citation type="submission" date="2024-01" db="EMBL/GenBank/DDBJ databases">
        <title>The genomes of 5 underutilized Papilionoideae crops provide insights into root nodulation and disease resistanc.</title>
        <authorList>
            <person name="Jiang F."/>
        </authorList>
    </citation>
    <scope>NUCLEOTIDE SEQUENCE [LARGE SCALE GENOMIC DNA]</scope>
    <source>
        <strain evidence="6">DUOXIRENSHENG_FW03</strain>
        <tissue evidence="6">Leaves</tissue>
    </source>
</reference>
<evidence type="ECO:0000256" key="1">
    <source>
        <dbReference type="ARBA" id="ARBA00022737"/>
    </source>
</evidence>
<evidence type="ECO:0000313" key="7">
    <source>
        <dbReference type="Proteomes" id="UP001386955"/>
    </source>
</evidence>
<dbReference type="InterPro" id="IPR032675">
    <property type="entry name" value="LRR_dom_sf"/>
</dbReference>
<protein>
    <recommendedName>
        <fullName evidence="8">Disease resistance RPP13-like protein 4</fullName>
    </recommendedName>
</protein>
<keyword evidence="2" id="KW-0611">Plant defense</keyword>
<dbReference type="EMBL" id="JAYMYS010000004">
    <property type="protein sequence ID" value="KAK7394788.1"/>
    <property type="molecule type" value="Genomic_DNA"/>
</dbReference>
<feature type="compositionally biased region" description="Basic and acidic residues" evidence="3">
    <location>
        <begin position="93"/>
        <end position="103"/>
    </location>
</feature>
<evidence type="ECO:0000256" key="3">
    <source>
        <dbReference type="SAM" id="MobiDB-lite"/>
    </source>
</evidence>
<keyword evidence="1" id="KW-0677">Repeat</keyword>
<dbReference type="InterPro" id="IPR058922">
    <property type="entry name" value="WHD_DRP"/>
</dbReference>
<dbReference type="SUPFAM" id="SSF52058">
    <property type="entry name" value="L domain-like"/>
    <property type="match status" value="1"/>
</dbReference>
<feature type="domain" description="Disease resistance R13L4/SHOC-2-like LRR" evidence="5">
    <location>
        <begin position="281"/>
        <end position="488"/>
    </location>
</feature>
<gene>
    <name evidence="6" type="ORF">VNO78_15327</name>
</gene>
<name>A0AAN9SDU7_PSOTE</name>
<dbReference type="Gene3D" id="3.80.10.10">
    <property type="entry name" value="Ribonuclease Inhibitor"/>
    <property type="match status" value="1"/>
</dbReference>
<sequence length="574" mass="66594">MKAVPWLLKRVKTARRIERGRDESFDGKLEKLAWELNRIKDLFMRVKEKEDELLDTLAEVDGHLHKLESKKWDQDIDGICKRIRECANKLLPKDDSSEEDHRNGQILHSSHPSSTQLNNKFLLDQEARNLIWKIYNEELDDQSKRCLSSLSVFPKYAVIKKRHAIYWWVGEYLVTETKWETAEEVGEAVINNLLKLNLIVPYGNGKCPIVNKFKIHPHIQSELVPSKLLPQDMLVLGQRKLVLGNTNKDLLKPHPEILTIFNVRASYLDFQSQWLVKRKDLQVLQLGRWQASPSHHIEVGGDQFLKELEDQRKLRYISLRGISRISKLPPSIVQLKSLEVLDLKACHNLETLPHDIGSLENLTHLIMSQCYMLEGMPKGIENLTELQVLKGFVISSSGRTPCSISDLANLRKLRRLSIHIRSEAVIKDREFKSLNNLSALEHLKISWGVSETWHRDVKIILPQSLKKLHLEGFPGQKIPRWLKPSRLLYSKIQQLKIIGGKLKNINHYEAKNLSPSQGWNMEVVHLKYLKHLKVDLTDLHELFPSLRYVEIKQTSNHSYIEWSNDSREIIVSLS</sequence>
<dbReference type="Pfam" id="PF23559">
    <property type="entry name" value="WHD_DRP"/>
    <property type="match status" value="1"/>
</dbReference>
<keyword evidence="7" id="KW-1185">Reference proteome</keyword>
<organism evidence="6 7">
    <name type="scientific">Psophocarpus tetragonolobus</name>
    <name type="common">Winged bean</name>
    <name type="synonym">Dolichos tetragonolobus</name>
    <dbReference type="NCBI Taxonomy" id="3891"/>
    <lineage>
        <taxon>Eukaryota</taxon>
        <taxon>Viridiplantae</taxon>
        <taxon>Streptophyta</taxon>
        <taxon>Embryophyta</taxon>
        <taxon>Tracheophyta</taxon>
        <taxon>Spermatophyta</taxon>
        <taxon>Magnoliopsida</taxon>
        <taxon>eudicotyledons</taxon>
        <taxon>Gunneridae</taxon>
        <taxon>Pentapetalae</taxon>
        <taxon>rosids</taxon>
        <taxon>fabids</taxon>
        <taxon>Fabales</taxon>
        <taxon>Fabaceae</taxon>
        <taxon>Papilionoideae</taxon>
        <taxon>50 kb inversion clade</taxon>
        <taxon>NPAAA clade</taxon>
        <taxon>indigoferoid/millettioid clade</taxon>
        <taxon>Phaseoleae</taxon>
        <taxon>Psophocarpus</taxon>
    </lineage>
</organism>
<evidence type="ECO:0000259" key="4">
    <source>
        <dbReference type="Pfam" id="PF23559"/>
    </source>
</evidence>
<dbReference type="InterPro" id="IPR055414">
    <property type="entry name" value="LRR_R13L4/SHOC2-like"/>
</dbReference>
<dbReference type="Proteomes" id="UP001386955">
    <property type="component" value="Unassembled WGS sequence"/>
</dbReference>
<evidence type="ECO:0000256" key="2">
    <source>
        <dbReference type="ARBA" id="ARBA00022821"/>
    </source>
</evidence>
<proteinExistence type="predicted"/>
<feature type="region of interest" description="Disordered" evidence="3">
    <location>
        <begin position="93"/>
        <end position="113"/>
    </location>
</feature>